<dbReference type="Proteomes" id="UP000027920">
    <property type="component" value="Unassembled WGS sequence"/>
</dbReference>
<dbReference type="EMBL" id="AMGV01000004">
    <property type="protein sequence ID" value="KEF58549.1"/>
    <property type="molecule type" value="Genomic_DNA"/>
</dbReference>
<dbReference type="Gene3D" id="3.10.450.50">
    <property type="match status" value="1"/>
</dbReference>
<evidence type="ECO:0000313" key="1">
    <source>
        <dbReference type="EMBL" id="KEF58549.1"/>
    </source>
</evidence>
<sequence length="143" mass="15431">MSTDTNIPTAQVAQTLTRSNLLYVFSQRDASKRLEAIEKNYHADVQFDEPDGSVFVGHEGVNKKAGELLEERPGWGFVPTGSVKQTNDLLYLAWGFGPVVEGGKLGEEGSVDVKATGADVILVEGGLIKKVWVIIDGLSDVKV</sequence>
<dbReference type="OrthoDB" id="4107844at2759"/>
<accession>A0A072PEK8</accession>
<dbReference type="RefSeq" id="XP_013261139.1">
    <property type="nucleotide sequence ID" value="XM_013405685.1"/>
</dbReference>
<reference evidence="1 2" key="1">
    <citation type="submission" date="2013-03" db="EMBL/GenBank/DDBJ databases">
        <title>The Genome Sequence of Exophiala aquamarina CBS 119918.</title>
        <authorList>
            <consortium name="The Broad Institute Genomics Platform"/>
            <person name="Cuomo C."/>
            <person name="de Hoog S."/>
            <person name="Gorbushina A."/>
            <person name="Walker B."/>
            <person name="Young S.K."/>
            <person name="Zeng Q."/>
            <person name="Gargeya S."/>
            <person name="Fitzgerald M."/>
            <person name="Haas B."/>
            <person name="Abouelleil A."/>
            <person name="Allen A.W."/>
            <person name="Alvarado L."/>
            <person name="Arachchi H.M."/>
            <person name="Berlin A.M."/>
            <person name="Chapman S.B."/>
            <person name="Gainer-Dewar J."/>
            <person name="Goldberg J."/>
            <person name="Griggs A."/>
            <person name="Gujja S."/>
            <person name="Hansen M."/>
            <person name="Howarth C."/>
            <person name="Imamovic A."/>
            <person name="Ireland A."/>
            <person name="Larimer J."/>
            <person name="McCowan C."/>
            <person name="Murphy C."/>
            <person name="Pearson M."/>
            <person name="Poon T.W."/>
            <person name="Priest M."/>
            <person name="Roberts A."/>
            <person name="Saif S."/>
            <person name="Shea T."/>
            <person name="Sisk P."/>
            <person name="Sykes S."/>
            <person name="Wortman J."/>
            <person name="Nusbaum C."/>
            <person name="Birren B."/>
        </authorList>
    </citation>
    <scope>NUCLEOTIDE SEQUENCE [LARGE SCALE GENOMIC DNA]</scope>
    <source>
        <strain evidence="1 2">CBS 119918</strain>
    </source>
</reference>
<dbReference type="HOGENOM" id="CLU_125060_2_0_1"/>
<evidence type="ECO:0008006" key="3">
    <source>
        <dbReference type="Google" id="ProtNLM"/>
    </source>
</evidence>
<dbReference type="STRING" id="1182545.A0A072PEK8"/>
<gene>
    <name evidence="1" type="ORF">A1O9_06475</name>
</gene>
<comment type="caution">
    <text evidence="1">The sequence shown here is derived from an EMBL/GenBank/DDBJ whole genome shotgun (WGS) entry which is preliminary data.</text>
</comment>
<evidence type="ECO:0000313" key="2">
    <source>
        <dbReference type="Proteomes" id="UP000027920"/>
    </source>
</evidence>
<organism evidence="1 2">
    <name type="scientific">Exophiala aquamarina CBS 119918</name>
    <dbReference type="NCBI Taxonomy" id="1182545"/>
    <lineage>
        <taxon>Eukaryota</taxon>
        <taxon>Fungi</taxon>
        <taxon>Dikarya</taxon>
        <taxon>Ascomycota</taxon>
        <taxon>Pezizomycotina</taxon>
        <taxon>Eurotiomycetes</taxon>
        <taxon>Chaetothyriomycetidae</taxon>
        <taxon>Chaetothyriales</taxon>
        <taxon>Herpotrichiellaceae</taxon>
        <taxon>Exophiala</taxon>
    </lineage>
</organism>
<keyword evidence="2" id="KW-1185">Reference proteome</keyword>
<protein>
    <recommendedName>
        <fullName evidence="3">SnoaL-like domain-containing protein</fullName>
    </recommendedName>
</protein>
<name>A0A072PEK8_9EURO</name>
<proteinExistence type="predicted"/>
<dbReference type="GeneID" id="25281392"/>
<dbReference type="VEuPathDB" id="FungiDB:A1O9_06475"/>
<dbReference type="AlphaFoldDB" id="A0A072PEK8"/>
<dbReference type="SUPFAM" id="SSF54427">
    <property type="entry name" value="NTF2-like"/>
    <property type="match status" value="1"/>
</dbReference>
<dbReference type="InterPro" id="IPR032710">
    <property type="entry name" value="NTF2-like_dom_sf"/>
</dbReference>